<dbReference type="InterPro" id="IPR046357">
    <property type="entry name" value="PPIase_dom_sf"/>
</dbReference>
<dbReference type="RefSeq" id="WP_105246020.1">
    <property type="nucleotide sequence ID" value="NZ_PSZM01000024.1"/>
</dbReference>
<dbReference type="GO" id="GO:0003755">
    <property type="term" value="F:peptidyl-prolyl cis-trans isomerase activity"/>
    <property type="evidence" value="ECO:0007669"/>
    <property type="project" value="UniProtKB-UniRule"/>
</dbReference>
<keyword evidence="2 3" id="KW-0697">Rotamase</keyword>
<evidence type="ECO:0000313" key="6">
    <source>
        <dbReference type="EMBL" id="PQL94196.1"/>
    </source>
</evidence>
<evidence type="ECO:0000256" key="3">
    <source>
        <dbReference type="PROSITE-ProRule" id="PRU00277"/>
    </source>
</evidence>
<dbReference type="InterPro" id="IPR001179">
    <property type="entry name" value="PPIase_FKBP_dom"/>
</dbReference>
<dbReference type="PROSITE" id="PS50059">
    <property type="entry name" value="FKBP_PPIASE"/>
    <property type="match status" value="1"/>
</dbReference>
<protein>
    <recommendedName>
        <fullName evidence="4">Peptidyl-prolyl cis-trans isomerase</fullName>
        <ecNumber evidence="4">5.2.1.8</ecNumber>
    </recommendedName>
</protein>
<dbReference type="Pfam" id="PF00254">
    <property type="entry name" value="FKBP_C"/>
    <property type="match status" value="1"/>
</dbReference>
<reference evidence="6 7" key="1">
    <citation type="submission" date="2018-02" db="EMBL/GenBank/DDBJ databases">
        <title>Genome sequences of Apibacter spp., gut symbionts of Asian honey bees.</title>
        <authorList>
            <person name="Kwong W.K."/>
            <person name="Steele M.I."/>
            <person name="Moran N.A."/>
        </authorList>
    </citation>
    <scope>NUCLEOTIDE SEQUENCE [LARGE SCALE GENOMIC DNA]</scope>
    <source>
        <strain evidence="7">wkB301</strain>
    </source>
</reference>
<comment type="caution">
    <text evidence="6">The sequence shown here is derived from an EMBL/GenBank/DDBJ whole genome shotgun (WGS) entry which is preliminary data.</text>
</comment>
<dbReference type="OrthoDB" id="1093155at2"/>
<accession>A0A2S8AF62</accession>
<proteinExistence type="inferred from homology"/>
<dbReference type="EC" id="5.2.1.8" evidence="4"/>
<dbReference type="AlphaFoldDB" id="A0A2S8AF62"/>
<organism evidence="6 7">
    <name type="scientific">Apibacter adventoris</name>
    <dbReference type="NCBI Taxonomy" id="1679466"/>
    <lineage>
        <taxon>Bacteria</taxon>
        <taxon>Pseudomonadati</taxon>
        <taxon>Bacteroidota</taxon>
        <taxon>Flavobacteriia</taxon>
        <taxon>Flavobacteriales</taxon>
        <taxon>Weeksellaceae</taxon>
        <taxon>Apibacter</taxon>
    </lineage>
</organism>
<evidence type="ECO:0000256" key="1">
    <source>
        <dbReference type="ARBA" id="ARBA00000971"/>
    </source>
</evidence>
<evidence type="ECO:0000259" key="5">
    <source>
        <dbReference type="PROSITE" id="PS50059"/>
    </source>
</evidence>
<gene>
    <name evidence="6" type="ORF">C4S77_03265</name>
</gene>
<dbReference type="Proteomes" id="UP000238042">
    <property type="component" value="Unassembled WGS sequence"/>
</dbReference>
<comment type="similarity">
    <text evidence="4">Belongs to the FKBP-type PPIase family.</text>
</comment>
<comment type="catalytic activity">
    <reaction evidence="1 3 4">
        <text>[protein]-peptidylproline (omega=180) = [protein]-peptidylproline (omega=0)</text>
        <dbReference type="Rhea" id="RHEA:16237"/>
        <dbReference type="Rhea" id="RHEA-COMP:10747"/>
        <dbReference type="Rhea" id="RHEA-COMP:10748"/>
        <dbReference type="ChEBI" id="CHEBI:83833"/>
        <dbReference type="ChEBI" id="CHEBI:83834"/>
        <dbReference type="EC" id="5.2.1.8"/>
    </reaction>
</comment>
<evidence type="ECO:0000256" key="2">
    <source>
        <dbReference type="ARBA" id="ARBA00023110"/>
    </source>
</evidence>
<feature type="domain" description="PPIase FKBP-type" evidence="5">
    <location>
        <begin position="95"/>
        <end position="179"/>
    </location>
</feature>
<dbReference type="Gene3D" id="3.10.50.40">
    <property type="match status" value="1"/>
</dbReference>
<evidence type="ECO:0000256" key="4">
    <source>
        <dbReference type="RuleBase" id="RU003915"/>
    </source>
</evidence>
<dbReference type="SUPFAM" id="SSF54534">
    <property type="entry name" value="FKBP-like"/>
    <property type="match status" value="1"/>
</dbReference>
<dbReference type="EMBL" id="PSZM01000024">
    <property type="protein sequence ID" value="PQL94196.1"/>
    <property type="molecule type" value="Genomic_DNA"/>
</dbReference>
<dbReference type="PROSITE" id="PS51257">
    <property type="entry name" value="PROKAR_LIPOPROTEIN"/>
    <property type="match status" value="1"/>
</dbReference>
<keyword evidence="3 4" id="KW-0413">Isomerase</keyword>
<sequence>MKIFNNIVYLFLFLLFAACQKKEIFQPEQSKHTDYLQNSQKYSKIRETNERKYLQKWVNKQKDSLQHIFETTSSGIWIRYVIKNNSPLAKLNDQVIYTAEVKDLNNRIIYSTKEFGNKQGILGKFNEIRGIESALYKMRKGETVEILLPSFTAYGLYGDENKIGANAPLLIKLNLIDVKSP</sequence>
<evidence type="ECO:0000313" key="7">
    <source>
        <dbReference type="Proteomes" id="UP000238042"/>
    </source>
</evidence>
<name>A0A2S8AF62_9FLAO</name>
<keyword evidence="7" id="KW-1185">Reference proteome</keyword>